<dbReference type="InterPro" id="IPR036691">
    <property type="entry name" value="Endo/exonu/phosph_ase_sf"/>
</dbReference>
<dbReference type="GO" id="GO:0003824">
    <property type="term" value="F:catalytic activity"/>
    <property type="evidence" value="ECO:0007669"/>
    <property type="project" value="InterPro"/>
</dbReference>
<dbReference type="Gene3D" id="3.60.10.10">
    <property type="entry name" value="Endonuclease/exonuclease/phosphatase"/>
    <property type="match status" value="1"/>
</dbReference>
<name>A0AAW2MBY2_SESRA</name>
<comment type="caution">
    <text evidence="2">The sequence shown here is derived from an EMBL/GenBank/DDBJ whole genome shotgun (WGS) entry which is preliminary data.</text>
</comment>
<protein>
    <recommendedName>
        <fullName evidence="1">Endonuclease/exonuclease/phosphatase domain-containing protein</fullName>
    </recommendedName>
</protein>
<dbReference type="EMBL" id="JACGWJ010000022">
    <property type="protein sequence ID" value="KAL0328995.1"/>
    <property type="molecule type" value="Genomic_DNA"/>
</dbReference>
<sequence>MKDNLNCDVMESQEQFVHLCIKSDLTTQGFYCTWVYAKHTRAERRELWGALRQLDIGEDPWMLGGDFNVTLHASERKGGSAPKIRTMDDFGDMLLDCGLQDTGFEGAQFTWSRNRLWQRLDRYLISHTWNRVFPSSRVQHLTRNVSDHCPLLLSILADQKKSPAPFRFQNMWSKHHDFENLVQTSWLYPINGQGMFKLQQKLFRLKSALKTWNIEVFGNIFDNIKQA</sequence>
<dbReference type="PANTHER" id="PTHR33710:SF62">
    <property type="entry name" value="DUF4283 DOMAIN PROTEIN"/>
    <property type="match status" value="1"/>
</dbReference>
<dbReference type="AlphaFoldDB" id="A0AAW2MBY2"/>
<dbReference type="Pfam" id="PF03372">
    <property type="entry name" value="Exo_endo_phos"/>
    <property type="match status" value="1"/>
</dbReference>
<evidence type="ECO:0000313" key="2">
    <source>
        <dbReference type="EMBL" id="KAL0328995.1"/>
    </source>
</evidence>
<dbReference type="PANTHER" id="PTHR33710">
    <property type="entry name" value="BNAC02G09200D PROTEIN"/>
    <property type="match status" value="1"/>
</dbReference>
<evidence type="ECO:0000259" key="1">
    <source>
        <dbReference type="Pfam" id="PF03372"/>
    </source>
</evidence>
<dbReference type="SUPFAM" id="SSF56219">
    <property type="entry name" value="DNase I-like"/>
    <property type="match status" value="1"/>
</dbReference>
<reference evidence="2" key="1">
    <citation type="submission" date="2020-06" db="EMBL/GenBank/DDBJ databases">
        <authorList>
            <person name="Li T."/>
            <person name="Hu X."/>
            <person name="Zhang T."/>
            <person name="Song X."/>
            <person name="Zhang H."/>
            <person name="Dai N."/>
            <person name="Sheng W."/>
            <person name="Hou X."/>
            <person name="Wei L."/>
        </authorList>
    </citation>
    <scope>NUCLEOTIDE SEQUENCE</scope>
    <source>
        <strain evidence="2">G02</strain>
        <tissue evidence="2">Leaf</tissue>
    </source>
</reference>
<feature type="domain" description="Endonuclease/exonuclease/phosphatase" evidence="1">
    <location>
        <begin position="33"/>
        <end position="148"/>
    </location>
</feature>
<reference evidence="2" key="2">
    <citation type="journal article" date="2024" name="Plant">
        <title>Genomic evolution and insights into agronomic trait innovations of Sesamum species.</title>
        <authorList>
            <person name="Miao H."/>
            <person name="Wang L."/>
            <person name="Qu L."/>
            <person name="Liu H."/>
            <person name="Sun Y."/>
            <person name="Le M."/>
            <person name="Wang Q."/>
            <person name="Wei S."/>
            <person name="Zheng Y."/>
            <person name="Lin W."/>
            <person name="Duan Y."/>
            <person name="Cao H."/>
            <person name="Xiong S."/>
            <person name="Wang X."/>
            <person name="Wei L."/>
            <person name="Li C."/>
            <person name="Ma Q."/>
            <person name="Ju M."/>
            <person name="Zhao R."/>
            <person name="Li G."/>
            <person name="Mu C."/>
            <person name="Tian Q."/>
            <person name="Mei H."/>
            <person name="Zhang T."/>
            <person name="Gao T."/>
            <person name="Zhang H."/>
        </authorList>
    </citation>
    <scope>NUCLEOTIDE SEQUENCE</scope>
    <source>
        <strain evidence="2">G02</strain>
    </source>
</reference>
<accession>A0AAW2MBY2</accession>
<gene>
    <name evidence="2" type="ORF">Sradi_4886200</name>
</gene>
<organism evidence="2">
    <name type="scientific">Sesamum radiatum</name>
    <name type="common">Black benniseed</name>
    <dbReference type="NCBI Taxonomy" id="300843"/>
    <lineage>
        <taxon>Eukaryota</taxon>
        <taxon>Viridiplantae</taxon>
        <taxon>Streptophyta</taxon>
        <taxon>Embryophyta</taxon>
        <taxon>Tracheophyta</taxon>
        <taxon>Spermatophyta</taxon>
        <taxon>Magnoliopsida</taxon>
        <taxon>eudicotyledons</taxon>
        <taxon>Gunneridae</taxon>
        <taxon>Pentapetalae</taxon>
        <taxon>asterids</taxon>
        <taxon>lamiids</taxon>
        <taxon>Lamiales</taxon>
        <taxon>Pedaliaceae</taxon>
        <taxon>Sesamum</taxon>
    </lineage>
</organism>
<dbReference type="InterPro" id="IPR005135">
    <property type="entry name" value="Endo/exonuclease/phosphatase"/>
</dbReference>
<proteinExistence type="predicted"/>